<dbReference type="AlphaFoldDB" id="A0A553JPW5"/>
<dbReference type="OrthoDB" id="8588312at2"/>
<evidence type="ECO:0000313" key="2">
    <source>
        <dbReference type="Proteomes" id="UP000318126"/>
    </source>
</evidence>
<dbReference type="EMBL" id="VKGK01000010">
    <property type="protein sequence ID" value="TRY14524.1"/>
    <property type="molecule type" value="Genomic_DNA"/>
</dbReference>
<accession>A0A553JPW5</accession>
<evidence type="ECO:0000313" key="1">
    <source>
        <dbReference type="EMBL" id="TRY14524.1"/>
    </source>
</evidence>
<proteinExistence type="predicted"/>
<keyword evidence="2" id="KW-1185">Reference proteome</keyword>
<gene>
    <name evidence="1" type="ORF">FN961_10195</name>
</gene>
<organism evidence="1 2">
    <name type="scientific">Shewanella hanedai</name>
    <name type="common">Alteromonas hanedai</name>
    <dbReference type="NCBI Taxonomy" id="25"/>
    <lineage>
        <taxon>Bacteria</taxon>
        <taxon>Pseudomonadati</taxon>
        <taxon>Pseudomonadota</taxon>
        <taxon>Gammaproteobacteria</taxon>
        <taxon>Alteromonadales</taxon>
        <taxon>Shewanellaceae</taxon>
        <taxon>Shewanella</taxon>
    </lineage>
</organism>
<reference evidence="2" key="1">
    <citation type="submission" date="2019-07" db="EMBL/GenBank/DDBJ databases">
        <title>Shewanella sp. YLB-08 draft genomic sequence.</title>
        <authorList>
            <person name="Yu L."/>
        </authorList>
    </citation>
    <scope>NUCLEOTIDE SEQUENCE [LARGE SCALE GENOMIC DNA]</scope>
    <source>
        <strain evidence="2">JCM 20706</strain>
    </source>
</reference>
<dbReference type="Proteomes" id="UP000318126">
    <property type="component" value="Unassembled WGS sequence"/>
</dbReference>
<comment type="caution">
    <text evidence="1">The sequence shown here is derived from an EMBL/GenBank/DDBJ whole genome shotgun (WGS) entry which is preliminary data.</text>
</comment>
<evidence type="ECO:0008006" key="3">
    <source>
        <dbReference type="Google" id="ProtNLM"/>
    </source>
</evidence>
<sequence>MSLALFADLDLVDTGSSHNISSQEVNSYHSDSVSNPFIGSWKLMSGRYLDENDLWVNYESLNLRAIKVISAAYFSFTTVKESGEQGDDIKDFWAAGTGRYEFTDSHYIEYPTLNSFGAGKGASFSFAYELKGNELHTKRIEAGKLKEAEVWQKLD</sequence>
<name>A0A553JPW5_SHEHA</name>
<protein>
    <recommendedName>
        <fullName evidence="3">Lipocalin-like domain-containing protein</fullName>
    </recommendedName>
</protein>